<proteinExistence type="inferred from homology"/>
<dbReference type="Gene3D" id="2.120.10.30">
    <property type="entry name" value="TolB, C-terminal domain"/>
    <property type="match status" value="2"/>
</dbReference>
<protein>
    <recommendedName>
        <fullName evidence="4">Lipoprotein LpqB beta-propeller domain-containing protein</fullName>
    </recommendedName>
</protein>
<dbReference type="RefSeq" id="WP_380544944.1">
    <property type="nucleotide sequence ID" value="NZ_JBHFAB010000045.1"/>
</dbReference>
<reference evidence="2 3" key="1">
    <citation type="submission" date="2024-09" db="EMBL/GenBank/DDBJ databases">
        <authorList>
            <person name="Lee S.D."/>
        </authorList>
    </citation>
    <scope>NUCLEOTIDE SEQUENCE [LARGE SCALE GENOMIC DNA]</scope>
    <source>
        <strain evidence="2 3">N8-3</strain>
    </source>
</reference>
<comment type="similarity">
    <text evidence="1">Belongs to the TolB family.</text>
</comment>
<organism evidence="2 3">
    <name type="scientific">Streptacidiphilus cavernicola</name>
    <dbReference type="NCBI Taxonomy" id="3342716"/>
    <lineage>
        <taxon>Bacteria</taxon>
        <taxon>Bacillati</taxon>
        <taxon>Actinomycetota</taxon>
        <taxon>Actinomycetes</taxon>
        <taxon>Kitasatosporales</taxon>
        <taxon>Streptomycetaceae</taxon>
        <taxon>Streptacidiphilus</taxon>
    </lineage>
</organism>
<dbReference type="Pfam" id="PF07676">
    <property type="entry name" value="PD40"/>
    <property type="match status" value="2"/>
</dbReference>
<dbReference type="PROSITE" id="PS51257">
    <property type="entry name" value="PROKAR_LIPOPROTEIN"/>
    <property type="match status" value="1"/>
</dbReference>
<evidence type="ECO:0000256" key="1">
    <source>
        <dbReference type="ARBA" id="ARBA00009820"/>
    </source>
</evidence>
<keyword evidence="3" id="KW-1185">Reference proteome</keyword>
<dbReference type="InterPro" id="IPR011659">
    <property type="entry name" value="WD40"/>
</dbReference>
<dbReference type="EMBL" id="JBHFAB010000045">
    <property type="protein sequence ID" value="MFC1421537.1"/>
    <property type="molecule type" value="Genomic_DNA"/>
</dbReference>
<dbReference type="PANTHER" id="PTHR36842">
    <property type="entry name" value="PROTEIN TOLB HOMOLOG"/>
    <property type="match status" value="1"/>
</dbReference>
<dbReference type="PANTHER" id="PTHR36842:SF1">
    <property type="entry name" value="PROTEIN TOLB"/>
    <property type="match status" value="1"/>
</dbReference>
<gene>
    <name evidence="2" type="ORF">ACEZDE_33570</name>
</gene>
<evidence type="ECO:0008006" key="4">
    <source>
        <dbReference type="Google" id="ProtNLM"/>
    </source>
</evidence>
<evidence type="ECO:0000313" key="2">
    <source>
        <dbReference type="EMBL" id="MFC1421537.1"/>
    </source>
</evidence>
<dbReference type="InterPro" id="IPR011042">
    <property type="entry name" value="6-blade_b-propeller_TolB-like"/>
</dbReference>
<name>A0ABV6W743_9ACTN</name>
<sequence length="336" mass="35769">MNVKRGAIGVVLCTFSAFLSGSCSSSQSSNCLPTLAYTHSIGQDRQDIEIISGCGKQHRTLMPPQGNSFSSPAVSADGKSVVFISTLADEGAIIDGVPEPPYEVFRGQVSSGAVLRVTQFFGEAENPVLSPDNKTLTFAWNYISDPGAAPGVMKEGIEHLSLAGAHLPVNDVYAMVEFSNLEGDSAWSPDGKLVATLYTRMDASHIAIFDSATWKQKTAFDLDHEAAQVSFSPDGKYLLMIVKPSPKPPQVYARNLSTGANKQITTFANGVAAASIANDWSLFYIDDLPGSGNSGSLHQYNFQTHSDTIIIKTGVYGDVSVARTGSVGKRPGAFNF</sequence>
<comment type="caution">
    <text evidence="2">The sequence shown here is derived from an EMBL/GenBank/DDBJ whole genome shotgun (WGS) entry which is preliminary data.</text>
</comment>
<accession>A0ABV6W743</accession>
<dbReference type="Proteomes" id="UP001592531">
    <property type="component" value="Unassembled WGS sequence"/>
</dbReference>
<evidence type="ECO:0000313" key="3">
    <source>
        <dbReference type="Proteomes" id="UP001592531"/>
    </source>
</evidence>
<dbReference type="SUPFAM" id="SSF82171">
    <property type="entry name" value="DPP6 N-terminal domain-like"/>
    <property type="match status" value="1"/>
</dbReference>